<dbReference type="Proteomes" id="UP001445076">
    <property type="component" value="Unassembled WGS sequence"/>
</dbReference>
<dbReference type="AlphaFoldDB" id="A0AAW0XD81"/>
<accession>A0AAW0XD81</accession>
<dbReference type="InterPro" id="IPR004843">
    <property type="entry name" value="Calcineurin-like_PHP"/>
</dbReference>
<evidence type="ECO:0000313" key="14">
    <source>
        <dbReference type="EMBL" id="KAK8740990.1"/>
    </source>
</evidence>
<protein>
    <submittedName>
        <fullName evidence="14">Uncharacterized protein</fullName>
    </submittedName>
</protein>
<dbReference type="SUPFAM" id="SSF56300">
    <property type="entry name" value="Metallo-dependent phosphatases"/>
    <property type="match status" value="1"/>
</dbReference>
<comment type="caution">
    <text evidence="14">The sequence shown here is derived from an EMBL/GenBank/DDBJ whole genome shotgun (WGS) entry which is preliminary data.</text>
</comment>
<dbReference type="CDD" id="cd00842">
    <property type="entry name" value="MPP_ASMase"/>
    <property type="match status" value="1"/>
</dbReference>
<evidence type="ECO:0000313" key="15">
    <source>
        <dbReference type="Proteomes" id="UP001445076"/>
    </source>
</evidence>
<reference evidence="14 15" key="1">
    <citation type="journal article" date="2024" name="BMC Genomics">
        <title>Genome assembly of redclaw crayfish (Cherax quadricarinatus) provides insights into its immune adaptation and hypoxia tolerance.</title>
        <authorList>
            <person name="Liu Z."/>
            <person name="Zheng J."/>
            <person name="Li H."/>
            <person name="Fang K."/>
            <person name="Wang S."/>
            <person name="He J."/>
            <person name="Zhou D."/>
            <person name="Weng S."/>
            <person name="Chi M."/>
            <person name="Gu Z."/>
            <person name="He J."/>
            <person name="Li F."/>
            <person name="Wang M."/>
        </authorList>
    </citation>
    <scope>NUCLEOTIDE SEQUENCE [LARGE SCALE GENOMIC DNA]</scope>
    <source>
        <strain evidence="14">ZL_2023a</strain>
    </source>
</reference>
<keyword evidence="11" id="KW-0472">Membrane</keyword>
<keyword evidence="4" id="KW-0964">Secreted</keyword>
<dbReference type="GO" id="GO:0005615">
    <property type="term" value="C:extracellular space"/>
    <property type="evidence" value="ECO:0007669"/>
    <property type="project" value="TreeGrafter"/>
</dbReference>
<keyword evidence="5" id="KW-0479">Metal-binding</keyword>
<comment type="similarity">
    <text evidence="3">Belongs to the acid sphingomyelinase family.</text>
</comment>
<keyword evidence="8" id="KW-0862">Zinc</keyword>
<dbReference type="EMBL" id="JARKIK010000032">
    <property type="protein sequence ID" value="KAK8740990.1"/>
    <property type="molecule type" value="Genomic_DNA"/>
</dbReference>
<evidence type="ECO:0000256" key="9">
    <source>
        <dbReference type="ARBA" id="ARBA00023180"/>
    </source>
</evidence>
<keyword evidence="6" id="KW-0732">Signal</keyword>
<evidence type="ECO:0000259" key="12">
    <source>
        <dbReference type="Pfam" id="PF00149"/>
    </source>
</evidence>
<evidence type="ECO:0000256" key="1">
    <source>
        <dbReference type="ARBA" id="ARBA00001947"/>
    </source>
</evidence>
<dbReference type="Gene3D" id="3.60.21.10">
    <property type="match status" value="1"/>
</dbReference>
<evidence type="ECO:0000256" key="8">
    <source>
        <dbReference type="ARBA" id="ARBA00022833"/>
    </source>
</evidence>
<evidence type="ECO:0000259" key="13">
    <source>
        <dbReference type="Pfam" id="PF19272"/>
    </source>
</evidence>
<sequence length="629" mass="69755">GGDPSGDPPGGGDPSGHPSGGDLIGNPGDGDPISNGPSGDPIADNLTDGDPIGNPSDGDPIGNNPIHSDPIADDHIDGDSIANDPTSEVGSDDPTSVFRGTFWQITDIHWDQQYSVYGDANKMCHKSYTSTKHNGVYGNYLCDSPWLLVKSAIDAMKEINNKPDFILWTGDNVPHTDDPEPDFTVIFNTISNITEELRSTFQDSIPILPVLGNHDAFPKDYYPVAGEEFYGQYLTRGGWSSILPETAQEEFKLGGYYGYELPIGVTVLVLNTNLYYANNALGVNASDPCGQFKWLKTRLERAQEHKSLVIIAAHAPPGYFERFAEVPFFNATYNDAYVDLLNEFGMIIMAQIYGHEHTDSFRLFQTAKGMMQSVAFIAPSVTPWYPSTVPGGTSINPSLRLYSYNKTVLLDYSQYHLNLTKANGPSENVSSNQEAFGLDDIHIRGNRLERPEWEFYYQATKAYGLQSLDIVSMVNLYDQLQSDDNLFQKYYLRNSAGFNDGLCDEHCKKSHTCAIVNIKVKDLNRCMGYNHSENYKGLPKSSLKPHKEVPIFIMEDGLPVNFPNTSSSSPLVIAIIVLSMSLTTVLAVILAVMLVAITLKRNRMLRTERSLPVVDLTWVRRQQNYKQIP</sequence>
<comment type="cofactor">
    <cofactor evidence="1">
        <name>Zn(2+)</name>
        <dbReference type="ChEBI" id="CHEBI:29105"/>
    </cofactor>
</comment>
<dbReference type="GO" id="GO:0008081">
    <property type="term" value="F:phosphoric diester hydrolase activity"/>
    <property type="evidence" value="ECO:0007669"/>
    <property type="project" value="TreeGrafter"/>
</dbReference>
<evidence type="ECO:0000256" key="3">
    <source>
        <dbReference type="ARBA" id="ARBA00008234"/>
    </source>
</evidence>
<evidence type="ECO:0000256" key="6">
    <source>
        <dbReference type="ARBA" id="ARBA00022729"/>
    </source>
</evidence>
<feature type="transmembrane region" description="Helical" evidence="11">
    <location>
        <begin position="571"/>
        <end position="599"/>
    </location>
</feature>
<dbReference type="InterPro" id="IPR045473">
    <property type="entry name" value="ASM_C"/>
</dbReference>
<evidence type="ECO:0000256" key="5">
    <source>
        <dbReference type="ARBA" id="ARBA00022723"/>
    </source>
</evidence>
<dbReference type="InterPro" id="IPR029052">
    <property type="entry name" value="Metallo-depent_PP-like"/>
</dbReference>
<feature type="non-terminal residue" evidence="14">
    <location>
        <position position="1"/>
    </location>
</feature>
<dbReference type="InterPro" id="IPR041805">
    <property type="entry name" value="ASMase/PPN1_MPP"/>
</dbReference>
<keyword evidence="15" id="KW-1185">Reference proteome</keyword>
<dbReference type="PANTHER" id="PTHR10340">
    <property type="entry name" value="SPHINGOMYELIN PHOSPHODIESTERASE"/>
    <property type="match status" value="1"/>
</dbReference>
<keyword evidence="7" id="KW-0378">Hydrolase</keyword>
<evidence type="ECO:0000256" key="7">
    <source>
        <dbReference type="ARBA" id="ARBA00022801"/>
    </source>
</evidence>
<organism evidence="14 15">
    <name type="scientific">Cherax quadricarinatus</name>
    <name type="common">Australian red claw crayfish</name>
    <dbReference type="NCBI Taxonomy" id="27406"/>
    <lineage>
        <taxon>Eukaryota</taxon>
        <taxon>Metazoa</taxon>
        <taxon>Ecdysozoa</taxon>
        <taxon>Arthropoda</taxon>
        <taxon>Crustacea</taxon>
        <taxon>Multicrustacea</taxon>
        <taxon>Malacostraca</taxon>
        <taxon>Eumalacostraca</taxon>
        <taxon>Eucarida</taxon>
        <taxon>Decapoda</taxon>
        <taxon>Pleocyemata</taxon>
        <taxon>Astacidea</taxon>
        <taxon>Parastacoidea</taxon>
        <taxon>Parastacidae</taxon>
        <taxon>Cherax</taxon>
    </lineage>
</organism>
<keyword evidence="11" id="KW-1133">Transmembrane helix</keyword>
<dbReference type="Pfam" id="PF19272">
    <property type="entry name" value="ASMase_C"/>
    <property type="match status" value="1"/>
</dbReference>
<evidence type="ECO:0000256" key="11">
    <source>
        <dbReference type="SAM" id="Phobius"/>
    </source>
</evidence>
<evidence type="ECO:0000256" key="2">
    <source>
        <dbReference type="ARBA" id="ARBA00004613"/>
    </source>
</evidence>
<evidence type="ECO:0000256" key="4">
    <source>
        <dbReference type="ARBA" id="ARBA00022525"/>
    </source>
</evidence>
<gene>
    <name evidence="14" type="ORF">OTU49_002812</name>
</gene>
<feature type="region of interest" description="Disordered" evidence="10">
    <location>
        <begin position="1"/>
        <end position="95"/>
    </location>
</feature>
<proteinExistence type="inferred from homology"/>
<dbReference type="PANTHER" id="PTHR10340:SF57">
    <property type="entry name" value="METALLOPHOS DOMAIN-CONTAINING PROTEIN"/>
    <property type="match status" value="1"/>
</dbReference>
<dbReference type="GO" id="GO:0046872">
    <property type="term" value="F:metal ion binding"/>
    <property type="evidence" value="ECO:0007669"/>
    <property type="project" value="UniProtKB-KW"/>
</dbReference>
<name>A0AAW0XD81_CHEQU</name>
<feature type="domain" description="Sphingomyelin phosphodiesterase C-terminal" evidence="13">
    <location>
        <begin position="446"/>
        <end position="528"/>
    </location>
</feature>
<feature type="compositionally biased region" description="Gly residues" evidence="10">
    <location>
        <begin position="1"/>
        <end position="23"/>
    </location>
</feature>
<keyword evidence="11" id="KW-0812">Transmembrane</keyword>
<comment type="subcellular location">
    <subcellularLocation>
        <location evidence="2">Secreted</location>
    </subcellularLocation>
</comment>
<feature type="domain" description="Calcineurin-like phosphoesterase" evidence="12">
    <location>
        <begin position="101"/>
        <end position="358"/>
    </location>
</feature>
<dbReference type="Pfam" id="PF00149">
    <property type="entry name" value="Metallophos"/>
    <property type="match status" value="1"/>
</dbReference>
<evidence type="ECO:0000256" key="10">
    <source>
        <dbReference type="SAM" id="MobiDB-lite"/>
    </source>
</evidence>
<keyword evidence="9" id="KW-0325">Glycoprotein</keyword>